<evidence type="ECO:0000313" key="3">
    <source>
        <dbReference type="Proteomes" id="UP001501251"/>
    </source>
</evidence>
<gene>
    <name evidence="2" type="ORF">GCM10022252_73370</name>
</gene>
<feature type="signal peptide" evidence="1">
    <location>
        <begin position="1"/>
        <end position="29"/>
    </location>
</feature>
<accession>A0ABP8BJB9</accession>
<dbReference type="Proteomes" id="UP001501251">
    <property type="component" value="Unassembled WGS sequence"/>
</dbReference>
<evidence type="ECO:0000313" key="2">
    <source>
        <dbReference type="EMBL" id="GAA4208346.1"/>
    </source>
</evidence>
<dbReference type="RefSeq" id="WP_344922905.1">
    <property type="nucleotide sequence ID" value="NZ_BAABAQ010000018.1"/>
</dbReference>
<feature type="chain" id="PRO_5047201503" evidence="1">
    <location>
        <begin position="30"/>
        <end position="476"/>
    </location>
</feature>
<sequence>MNRRLLSHAALAAMTVMVSAGLVAGPAHAAEPSPTPVPHASDVNVARALAACDPRGTTPSDASVATQLNGTLRAKMRGYMSAYRVSCARMVIKAVQDRGLNPRAAVIAITTTIVETSIDNISEELDHDSLGLFQQRASWGSRDQRLNPTWATNAFLNKMISKYPNNGWMTAPIGQVCQAVQVSAYPDRYQPQAADAQLIVNAIWPVLSAPVEGRLYREPNGTVAVVAGGAPVRFTSMDELNASGYEGAPLTNVPAGWLNTLPQTPRDGTYLRNASGGGISIITGGAKYDLSLAEWTALGQPASVNVPVRLINTYGTTPRNGTYLRNHADGSIFVIAGAAKYGLTPAQYDTLGTPAFTNVPIGFINKIGAEPTNGTYLRNPVNGSVYLTAGGAKYGLSLPEWTALDEPDSTNVPIEWINTFTAIPRNGTYLRNHADGTVYAITNNRKKPLSYDEWVALGKPDSTNVPIGYLNTIPNV</sequence>
<comment type="caution">
    <text evidence="2">The sequence shown here is derived from an EMBL/GenBank/DDBJ whole genome shotgun (WGS) entry which is preliminary data.</text>
</comment>
<organism evidence="2 3">
    <name type="scientific">Streptosporangium oxazolinicum</name>
    <dbReference type="NCBI Taxonomy" id="909287"/>
    <lineage>
        <taxon>Bacteria</taxon>
        <taxon>Bacillati</taxon>
        <taxon>Actinomycetota</taxon>
        <taxon>Actinomycetes</taxon>
        <taxon>Streptosporangiales</taxon>
        <taxon>Streptosporangiaceae</taxon>
        <taxon>Streptosporangium</taxon>
    </lineage>
</organism>
<keyword evidence="1" id="KW-0732">Signal</keyword>
<keyword evidence="3" id="KW-1185">Reference proteome</keyword>
<reference evidence="3" key="1">
    <citation type="journal article" date="2019" name="Int. J. Syst. Evol. Microbiol.">
        <title>The Global Catalogue of Microorganisms (GCM) 10K type strain sequencing project: providing services to taxonomists for standard genome sequencing and annotation.</title>
        <authorList>
            <consortium name="The Broad Institute Genomics Platform"/>
            <consortium name="The Broad Institute Genome Sequencing Center for Infectious Disease"/>
            <person name="Wu L."/>
            <person name="Ma J."/>
        </authorList>
    </citation>
    <scope>NUCLEOTIDE SEQUENCE [LARGE SCALE GENOMIC DNA]</scope>
    <source>
        <strain evidence="3">JCM 17388</strain>
    </source>
</reference>
<proteinExistence type="predicted"/>
<evidence type="ECO:0000256" key="1">
    <source>
        <dbReference type="SAM" id="SignalP"/>
    </source>
</evidence>
<protein>
    <submittedName>
        <fullName evidence="2">Uncharacterized protein</fullName>
    </submittedName>
</protein>
<dbReference type="EMBL" id="BAABAQ010000018">
    <property type="protein sequence ID" value="GAA4208346.1"/>
    <property type="molecule type" value="Genomic_DNA"/>
</dbReference>
<name>A0ABP8BJB9_9ACTN</name>